<evidence type="ECO:0000313" key="2">
    <source>
        <dbReference type="Proteomes" id="UP000789920"/>
    </source>
</evidence>
<name>A0ACA9KE90_9GLOM</name>
<accession>A0ACA9KE90</accession>
<dbReference type="Proteomes" id="UP000789920">
    <property type="component" value="Unassembled WGS sequence"/>
</dbReference>
<evidence type="ECO:0000313" key="1">
    <source>
        <dbReference type="EMBL" id="CAG8467458.1"/>
    </source>
</evidence>
<feature type="non-terminal residue" evidence="1">
    <location>
        <position position="1"/>
    </location>
</feature>
<organism evidence="1 2">
    <name type="scientific">Racocetra persica</name>
    <dbReference type="NCBI Taxonomy" id="160502"/>
    <lineage>
        <taxon>Eukaryota</taxon>
        <taxon>Fungi</taxon>
        <taxon>Fungi incertae sedis</taxon>
        <taxon>Mucoromycota</taxon>
        <taxon>Glomeromycotina</taxon>
        <taxon>Glomeromycetes</taxon>
        <taxon>Diversisporales</taxon>
        <taxon>Gigasporaceae</taxon>
        <taxon>Racocetra</taxon>
    </lineage>
</organism>
<gene>
    <name evidence="1" type="ORF">RPERSI_LOCUS423</name>
</gene>
<proteinExistence type="predicted"/>
<protein>
    <submittedName>
        <fullName evidence="1">22367_t:CDS:1</fullName>
    </submittedName>
</protein>
<sequence>YTSLTLVEEEYDKDKTYLDQNNEKENMINNNPIVLITISRSEERISAKAMHDELQEYAEDGKIEREDVPKFQTIQN</sequence>
<dbReference type="EMBL" id="CAJVQC010000338">
    <property type="protein sequence ID" value="CAG8467458.1"/>
    <property type="molecule type" value="Genomic_DNA"/>
</dbReference>
<comment type="caution">
    <text evidence="1">The sequence shown here is derived from an EMBL/GenBank/DDBJ whole genome shotgun (WGS) entry which is preliminary data.</text>
</comment>
<reference evidence="1" key="1">
    <citation type="submission" date="2021-06" db="EMBL/GenBank/DDBJ databases">
        <authorList>
            <person name="Kallberg Y."/>
            <person name="Tangrot J."/>
            <person name="Rosling A."/>
        </authorList>
    </citation>
    <scope>NUCLEOTIDE SEQUENCE</scope>
    <source>
        <strain evidence="1">MA461A</strain>
    </source>
</reference>
<keyword evidence="2" id="KW-1185">Reference proteome</keyword>